<dbReference type="Proteomes" id="UP001374584">
    <property type="component" value="Unassembled WGS sequence"/>
</dbReference>
<reference evidence="1 2" key="1">
    <citation type="submission" date="2024-01" db="EMBL/GenBank/DDBJ databases">
        <title>The genomes of 5 underutilized Papilionoideae crops provide insights into root nodulation and disease resistanc.</title>
        <authorList>
            <person name="Jiang F."/>
        </authorList>
    </citation>
    <scope>NUCLEOTIDE SEQUENCE [LARGE SCALE GENOMIC DNA]</scope>
    <source>
        <strain evidence="1">JINMINGXINNONG_FW02</strain>
        <tissue evidence="1">Leaves</tissue>
    </source>
</reference>
<accession>A0AAN9LI81</accession>
<name>A0AAN9LI81_PHACN</name>
<evidence type="ECO:0000313" key="1">
    <source>
        <dbReference type="EMBL" id="KAK7333878.1"/>
    </source>
</evidence>
<organism evidence="1 2">
    <name type="scientific">Phaseolus coccineus</name>
    <name type="common">Scarlet runner bean</name>
    <name type="synonym">Phaseolus multiflorus</name>
    <dbReference type="NCBI Taxonomy" id="3886"/>
    <lineage>
        <taxon>Eukaryota</taxon>
        <taxon>Viridiplantae</taxon>
        <taxon>Streptophyta</taxon>
        <taxon>Embryophyta</taxon>
        <taxon>Tracheophyta</taxon>
        <taxon>Spermatophyta</taxon>
        <taxon>Magnoliopsida</taxon>
        <taxon>eudicotyledons</taxon>
        <taxon>Gunneridae</taxon>
        <taxon>Pentapetalae</taxon>
        <taxon>rosids</taxon>
        <taxon>fabids</taxon>
        <taxon>Fabales</taxon>
        <taxon>Fabaceae</taxon>
        <taxon>Papilionoideae</taxon>
        <taxon>50 kb inversion clade</taxon>
        <taxon>NPAAA clade</taxon>
        <taxon>indigoferoid/millettioid clade</taxon>
        <taxon>Phaseoleae</taxon>
        <taxon>Phaseolus</taxon>
    </lineage>
</organism>
<dbReference type="AlphaFoldDB" id="A0AAN9LI81"/>
<comment type="caution">
    <text evidence="1">The sequence shown here is derived from an EMBL/GenBank/DDBJ whole genome shotgun (WGS) entry which is preliminary data.</text>
</comment>
<evidence type="ECO:0000313" key="2">
    <source>
        <dbReference type="Proteomes" id="UP001374584"/>
    </source>
</evidence>
<protein>
    <submittedName>
        <fullName evidence="1">Uncharacterized protein</fullName>
    </submittedName>
</protein>
<gene>
    <name evidence="1" type="ORF">VNO80_30658</name>
</gene>
<keyword evidence="2" id="KW-1185">Reference proteome</keyword>
<sequence>MEKTKSCSSILASLHKTTSIFAVQPQLPRRSRRRSPPLPGDSALGQSWCRAFRASGKAVGKVLAAEKGMDSARMIEFLGCAEFEWSFMLFMDIWKEDFGVLVDFRYRNCDFLTIGMDYGGMSEP</sequence>
<proteinExistence type="predicted"/>
<dbReference type="EMBL" id="JAYMYR010000011">
    <property type="protein sequence ID" value="KAK7333878.1"/>
    <property type="molecule type" value="Genomic_DNA"/>
</dbReference>